<dbReference type="InterPro" id="IPR051750">
    <property type="entry name" value="Trans-sulfuration_enzymes"/>
</dbReference>
<dbReference type="AlphaFoldDB" id="A0A8T1X6B8"/>
<protein>
    <recommendedName>
        <fullName evidence="7">Cystathionine gamma-synthase</fullName>
    </recommendedName>
</protein>
<evidence type="ECO:0000256" key="2">
    <source>
        <dbReference type="ARBA" id="ARBA00022898"/>
    </source>
</evidence>
<name>A0A8T1X6B8_9STRA</name>
<dbReference type="OrthoDB" id="10047078at2759"/>
<dbReference type="FunFam" id="3.90.1150.10:FF:000063">
    <property type="entry name" value="Probable cystathionine gamma-synthase"/>
    <property type="match status" value="1"/>
</dbReference>
<dbReference type="EMBL" id="JAGDFL010000054">
    <property type="protein sequence ID" value="KAG7399419.1"/>
    <property type="molecule type" value="Genomic_DNA"/>
</dbReference>
<dbReference type="GO" id="GO:0003962">
    <property type="term" value="F:cystathionine gamma-synthase activity"/>
    <property type="evidence" value="ECO:0007669"/>
    <property type="project" value="TreeGrafter"/>
</dbReference>
<evidence type="ECO:0000256" key="1">
    <source>
        <dbReference type="ARBA" id="ARBA00001933"/>
    </source>
</evidence>
<accession>A0A8T1X6B8</accession>
<organism evidence="5 6">
    <name type="scientific">Phytophthora boehmeriae</name>
    <dbReference type="NCBI Taxonomy" id="109152"/>
    <lineage>
        <taxon>Eukaryota</taxon>
        <taxon>Sar</taxon>
        <taxon>Stramenopiles</taxon>
        <taxon>Oomycota</taxon>
        <taxon>Peronosporomycetes</taxon>
        <taxon>Peronosporales</taxon>
        <taxon>Peronosporaceae</taxon>
        <taxon>Phytophthora</taxon>
    </lineage>
</organism>
<evidence type="ECO:0000256" key="4">
    <source>
        <dbReference type="SAM" id="MobiDB-lite"/>
    </source>
</evidence>
<sequence>MSSPPLIPQPLGESLPPQDSNAISVSMPDWAHVVGYEEGLPEVIDAMACGYPRFFRHPKVVELTAFVQAQSFPQDDPQEWELMPIPTKDVAERLRRFLVDSSRSAGVKSEDVSVHLIQQLVHVVRFPHSLQKTAAQFWQHSGEIVSSRHAEKLLKVLKTGEGTAPALGQTEDHLALKKRVGELYLKGDNVQDKVAIYPTGMAAIFACVRLLQKFRGTECKSILVGFPYVDTLKILQRQEWCSQGVYFFPTVGEKEKKEVEEIVTREKVLGIFTEFPGNPLLSMADLKWLAKLAHDNGTALVVDDTVASYNVNTMFHGCADLVATSLSKIFCGKGNTMGGSVVLNPASPIAEELGMLFDAETDSYIVDDDVETLLETSKDLGERLIKTNATTAEIVQRLQKHPLVKEVYYPTLSGAETLYDPFLVPSELEGKPRYGPLFSIVLPGGLEPAKAFYDTLTIAKGPSLGTNFSLCCPYSLLAHYNELDFVESCGVDRHLIRISIGQEDIEVIWNDFEKAFAAASAFISSGATIK</sequence>
<dbReference type="GO" id="GO:0019346">
    <property type="term" value="P:transsulfuration"/>
    <property type="evidence" value="ECO:0007669"/>
    <property type="project" value="InterPro"/>
</dbReference>
<keyword evidence="6" id="KW-1185">Reference proteome</keyword>
<dbReference type="InterPro" id="IPR000277">
    <property type="entry name" value="Cys/Met-Metab_PyrdxlP-dep_enz"/>
</dbReference>
<dbReference type="GO" id="GO:0030170">
    <property type="term" value="F:pyridoxal phosphate binding"/>
    <property type="evidence" value="ECO:0007669"/>
    <property type="project" value="InterPro"/>
</dbReference>
<dbReference type="PANTHER" id="PTHR42699">
    <property type="match status" value="1"/>
</dbReference>
<comment type="cofactor">
    <cofactor evidence="1 3">
        <name>pyridoxal 5'-phosphate</name>
        <dbReference type="ChEBI" id="CHEBI:597326"/>
    </cofactor>
</comment>
<proteinExistence type="inferred from homology"/>
<comment type="caution">
    <text evidence="5">The sequence shown here is derived from an EMBL/GenBank/DDBJ whole genome shotgun (WGS) entry which is preliminary data.</text>
</comment>
<dbReference type="PANTHER" id="PTHR42699:SF1">
    <property type="entry name" value="CYSTATHIONINE GAMMA-SYNTHASE-RELATED"/>
    <property type="match status" value="1"/>
</dbReference>
<comment type="similarity">
    <text evidence="3">Belongs to the trans-sulfuration enzymes family.</text>
</comment>
<feature type="region of interest" description="Disordered" evidence="4">
    <location>
        <begin position="1"/>
        <end position="20"/>
    </location>
</feature>
<evidence type="ECO:0000313" key="6">
    <source>
        <dbReference type="Proteomes" id="UP000693981"/>
    </source>
</evidence>
<reference evidence="5" key="1">
    <citation type="submission" date="2021-02" db="EMBL/GenBank/DDBJ databases">
        <authorList>
            <person name="Palmer J.M."/>
        </authorList>
    </citation>
    <scope>NUCLEOTIDE SEQUENCE</scope>
    <source>
        <strain evidence="5">SCRP23</strain>
    </source>
</reference>
<keyword evidence="2 3" id="KW-0663">Pyridoxal phosphate</keyword>
<dbReference type="Pfam" id="PF01053">
    <property type="entry name" value="Cys_Met_Meta_PP"/>
    <property type="match status" value="1"/>
</dbReference>
<gene>
    <name evidence="5" type="ORF">PHYBOEH_008933</name>
</gene>
<evidence type="ECO:0000313" key="5">
    <source>
        <dbReference type="EMBL" id="KAG7399419.1"/>
    </source>
</evidence>
<evidence type="ECO:0000256" key="3">
    <source>
        <dbReference type="RuleBase" id="RU362118"/>
    </source>
</evidence>
<evidence type="ECO:0008006" key="7">
    <source>
        <dbReference type="Google" id="ProtNLM"/>
    </source>
</evidence>
<dbReference type="Proteomes" id="UP000693981">
    <property type="component" value="Unassembled WGS sequence"/>
</dbReference>